<organism evidence="2 3">
    <name type="scientific">Saccharomyces uvarum</name>
    <name type="common">Yeast</name>
    <name type="synonym">Saccharomyces bayanus var. uvarum</name>
    <dbReference type="NCBI Taxonomy" id="230603"/>
    <lineage>
        <taxon>Eukaryota</taxon>
        <taxon>Fungi</taxon>
        <taxon>Dikarya</taxon>
        <taxon>Ascomycota</taxon>
        <taxon>Saccharomycotina</taxon>
        <taxon>Saccharomycetes</taxon>
        <taxon>Saccharomycetales</taxon>
        <taxon>Saccharomycetaceae</taxon>
        <taxon>Saccharomyces</taxon>
    </lineage>
</organism>
<dbReference type="InterPro" id="IPR013830">
    <property type="entry name" value="SGNH_hydro"/>
</dbReference>
<protein>
    <recommendedName>
        <fullName evidence="1">SGNH hydrolase-type esterase domain-containing protein</fullName>
    </recommendedName>
</protein>
<evidence type="ECO:0000313" key="2">
    <source>
        <dbReference type="EMBL" id="CAI4064900.1"/>
    </source>
</evidence>
<accession>A0ABN8WUI7</accession>
<dbReference type="PANTHER" id="PTHR14209:SF19">
    <property type="entry name" value="ISOAMYL ACETATE-HYDROLYZING ESTERASE 1 HOMOLOG"/>
    <property type="match status" value="1"/>
</dbReference>
<keyword evidence="3" id="KW-1185">Reference proteome</keyword>
<gene>
    <name evidence="2" type="primary">SUVZ08G1620</name>
    <name evidence="2" type="ORF">SUVZ_08G1620</name>
</gene>
<dbReference type="InterPro" id="IPR036514">
    <property type="entry name" value="SGNH_hydro_sf"/>
</dbReference>
<evidence type="ECO:0000259" key="1">
    <source>
        <dbReference type="Pfam" id="PF13472"/>
    </source>
</evidence>
<evidence type="ECO:0000313" key="3">
    <source>
        <dbReference type="Proteomes" id="UP001162085"/>
    </source>
</evidence>
<dbReference type="Proteomes" id="UP001162085">
    <property type="component" value="Chromosome 8"/>
</dbReference>
<dbReference type="EMBL" id="OX365935">
    <property type="protein sequence ID" value="CAI4064900.1"/>
    <property type="molecule type" value="Genomic_DNA"/>
</dbReference>
<proteinExistence type="predicted"/>
<dbReference type="CDD" id="cd01838">
    <property type="entry name" value="Isoamyl_acetate_hydrolase_like"/>
    <property type="match status" value="1"/>
</dbReference>
<dbReference type="SUPFAM" id="SSF52266">
    <property type="entry name" value="SGNH hydrolase"/>
    <property type="match status" value="1"/>
</dbReference>
<feature type="domain" description="SGNH hydrolase-type esterase" evidence="1">
    <location>
        <begin position="8"/>
        <end position="198"/>
    </location>
</feature>
<dbReference type="PANTHER" id="PTHR14209">
    <property type="entry name" value="ISOAMYL ACETATE-HYDROLYZING ESTERASE 1"/>
    <property type="match status" value="1"/>
</dbReference>
<sequence>MEYKKFLLFGDSITEFAFNTRPIEDDKDQYALGAALVNEYTRKMDILQRGFKGYTSKWALKVLPKILHNESNIAMATIFFGANDACSAGPQCVPLPEFVDNIGQMVSAMKAHHVLPIIIGPGLVDTEKWEKTRADETALGYVRTNENFTVYSDALAKLADDEKIPFVNLNKAFREIDGDAWKSLLTDGLHFSGEGYKIFHDKLIEVIEAHYPQYHPKNMEYKLTDWRDVLDDGSNIMSRKQ</sequence>
<name>A0ABN8WUI7_SACUV</name>
<dbReference type="Pfam" id="PF13472">
    <property type="entry name" value="Lipase_GDSL_2"/>
    <property type="match status" value="1"/>
</dbReference>
<dbReference type="InterPro" id="IPR045136">
    <property type="entry name" value="Iah1-like"/>
</dbReference>
<reference evidence="2" key="1">
    <citation type="submission" date="2022-10" db="EMBL/GenBank/DDBJ databases">
        <authorList>
            <person name="Byrne P K."/>
        </authorList>
    </citation>
    <scope>NUCLEOTIDE SEQUENCE</scope>
    <source>
        <strain evidence="2">ZP964</strain>
    </source>
</reference>
<dbReference type="Gene3D" id="3.40.50.1110">
    <property type="entry name" value="SGNH hydrolase"/>
    <property type="match status" value="1"/>
</dbReference>